<proteinExistence type="inferred from homology"/>
<keyword evidence="3" id="KW-0813">Transport</keyword>
<keyword evidence="4" id="KW-0309">Germination</keyword>
<comment type="caution">
    <text evidence="9">The sequence shown here is derived from an EMBL/GenBank/DDBJ whole genome shotgun (WGS) entry which is preliminary data.</text>
</comment>
<dbReference type="Pfam" id="PF03845">
    <property type="entry name" value="Spore_permease"/>
    <property type="match status" value="1"/>
</dbReference>
<feature type="transmembrane region" description="Helical" evidence="8">
    <location>
        <begin position="42"/>
        <end position="64"/>
    </location>
</feature>
<dbReference type="EMBL" id="JAPQES010000003">
    <property type="protein sequence ID" value="MCY6371018.1"/>
    <property type="molecule type" value="Genomic_DNA"/>
</dbReference>
<feature type="transmembrane region" description="Helical" evidence="8">
    <location>
        <begin position="332"/>
        <end position="354"/>
    </location>
</feature>
<keyword evidence="10" id="KW-1185">Reference proteome</keyword>
<feature type="transmembrane region" description="Helical" evidence="8">
    <location>
        <begin position="306"/>
        <end position="326"/>
    </location>
</feature>
<reference evidence="9" key="1">
    <citation type="submission" date="2022-12" db="EMBL/GenBank/DDBJ databases">
        <authorList>
            <person name="Wang J."/>
        </authorList>
    </citation>
    <scope>NUCLEOTIDE SEQUENCE</scope>
    <source>
        <strain evidence="9">HY-42-06</strain>
    </source>
</reference>
<evidence type="ECO:0000256" key="6">
    <source>
        <dbReference type="ARBA" id="ARBA00022989"/>
    </source>
</evidence>
<evidence type="ECO:0000313" key="9">
    <source>
        <dbReference type="EMBL" id="MCY6371018.1"/>
    </source>
</evidence>
<name>A0ABT4CPN3_9CLOT</name>
<feature type="transmembrane region" description="Helical" evidence="8">
    <location>
        <begin position="149"/>
        <end position="167"/>
    </location>
</feature>
<dbReference type="InterPro" id="IPR004761">
    <property type="entry name" value="Spore_GerAB"/>
</dbReference>
<evidence type="ECO:0000256" key="8">
    <source>
        <dbReference type="SAM" id="Phobius"/>
    </source>
</evidence>
<evidence type="ECO:0000313" key="10">
    <source>
        <dbReference type="Proteomes" id="UP001079657"/>
    </source>
</evidence>
<dbReference type="Proteomes" id="UP001079657">
    <property type="component" value="Unassembled WGS sequence"/>
</dbReference>
<evidence type="ECO:0000256" key="4">
    <source>
        <dbReference type="ARBA" id="ARBA00022544"/>
    </source>
</evidence>
<gene>
    <name evidence="9" type="ORF">OXH55_10275</name>
</gene>
<evidence type="ECO:0000256" key="5">
    <source>
        <dbReference type="ARBA" id="ARBA00022692"/>
    </source>
</evidence>
<feature type="transmembrane region" description="Helical" evidence="8">
    <location>
        <begin position="220"/>
        <end position="241"/>
    </location>
</feature>
<keyword evidence="7 8" id="KW-0472">Membrane</keyword>
<evidence type="ECO:0000256" key="1">
    <source>
        <dbReference type="ARBA" id="ARBA00004141"/>
    </source>
</evidence>
<keyword evidence="6 8" id="KW-1133">Transmembrane helix</keyword>
<dbReference type="NCBIfam" id="TIGR00912">
    <property type="entry name" value="2A0309"/>
    <property type="match status" value="1"/>
</dbReference>
<feature type="transmembrane region" description="Helical" evidence="8">
    <location>
        <begin position="84"/>
        <end position="101"/>
    </location>
</feature>
<evidence type="ECO:0000256" key="7">
    <source>
        <dbReference type="ARBA" id="ARBA00023136"/>
    </source>
</evidence>
<accession>A0ABT4CPN3</accession>
<feature type="transmembrane region" description="Helical" evidence="8">
    <location>
        <begin position="187"/>
        <end position="208"/>
    </location>
</feature>
<feature type="transmembrane region" description="Helical" evidence="8">
    <location>
        <begin position="113"/>
        <end position="137"/>
    </location>
</feature>
<evidence type="ECO:0000256" key="3">
    <source>
        <dbReference type="ARBA" id="ARBA00022448"/>
    </source>
</evidence>
<comment type="similarity">
    <text evidence="2">Belongs to the amino acid-polyamine-organocation (APC) superfamily. Spore germination protein (SGP) (TC 2.A.3.9) family.</text>
</comment>
<protein>
    <submittedName>
        <fullName evidence="9">Endospore germination permease</fullName>
    </submittedName>
</protein>
<sequence length="364" mass="41727">MNKSETEFLTTNQITALLVGFTVGPGLLRSPNVLVKIAKQDAWISSIIGLIYPAYILLVSNYIIKKYPKDNILSLSRRCFGNTLGTLLNFIFICQWTLYAATITSDLIKISRIYFVSFLTPLKVALAIVTITFCAAYTQIKSLGKINEVCMYLLTVIMLFSIASLKYGNILNVQPIFNTSLKDMLRASILSVYYYAGFECLLLIHPFAQNTNEIKKASMQALFISGLIWVWIAFITIYYLGIDIIPKSHWSFILVFESINIPVINNFRYVFMFVWSFIVFRITSNFCFITYFFLNMITKIDIKKILIFLYPLILILSLQFLNTALYQKVLKVISPAFTLFNIIYISFIALSILVKNKNTVLYKS</sequence>
<organism evidence="9 10">
    <name type="scientific">Clostridium ganghwense</name>
    <dbReference type="NCBI Taxonomy" id="312089"/>
    <lineage>
        <taxon>Bacteria</taxon>
        <taxon>Bacillati</taxon>
        <taxon>Bacillota</taxon>
        <taxon>Clostridia</taxon>
        <taxon>Eubacteriales</taxon>
        <taxon>Clostridiaceae</taxon>
        <taxon>Clostridium</taxon>
    </lineage>
</organism>
<dbReference type="PANTHER" id="PTHR34975">
    <property type="entry name" value="SPORE GERMINATION PROTEIN A2"/>
    <property type="match status" value="1"/>
</dbReference>
<evidence type="ECO:0000256" key="2">
    <source>
        <dbReference type="ARBA" id="ARBA00007998"/>
    </source>
</evidence>
<dbReference type="PANTHER" id="PTHR34975:SF2">
    <property type="entry name" value="SPORE GERMINATION PROTEIN A2"/>
    <property type="match status" value="1"/>
</dbReference>
<dbReference type="RefSeq" id="WP_268049858.1">
    <property type="nucleotide sequence ID" value="NZ_JAPQES010000003.1"/>
</dbReference>
<keyword evidence="5 8" id="KW-0812">Transmembrane</keyword>
<comment type="subcellular location">
    <subcellularLocation>
        <location evidence="1">Membrane</location>
        <topology evidence="1">Multi-pass membrane protein</topology>
    </subcellularLocation>
</comment>
<feature type="transmembrane region" description="Helical" evidence="8">
    <location>
        <begin position="269"/>
        <end position="294"/>
    </location>
</feature>